<gene>
    <name evidence="2" type="ORF">L284_04275</name>
</gene>
<dbReference type="EMBL" id="ATHL01000038">
    <property type="protein sequence ID" value="EQB18529.1"/>
    <property type="molecule type" value="Genomic_DNA"/>
</dbReference>
<dbReference type="OrthoDB" id="9814110at2"/>
<dbReference type="AlphaFoldDB" id="T0J9D0"/>
<dbReference type="InterPro" id="IPR005835">
    <property type="entry name" value="NTP_transferase_dom"/>
</dbReference>
<dbReference type="InterPro" id="IPR046981">
    <property type="entry name" value="G1P_cyt_trans"/>
</dbReference>
<evidence type="ECO:0000259" key="1">
    <source>
        <dbReference type="Pfam" id="PF00483"/>
    </source>
</evidence>
<sequence>MKVVLLAGGLGSRLAEETVRIPKPMVEVAGRPIMLHVMDIYDRWGHNDFIVACGYKAMAIKSFFQDLHLMSNDFTVGIGNGEMALRPTSKIDWRVSVVDTGLATMTGGRLKRLRSWLDDETFMVTYSDGVGNVDLDALLAFHRSHGKLATVTAVQPPARFGNLELGPCDGDGGQVVEFTEKVIKYETWINGGFFVFEPGVLDYLTGDEEPLEQAPLTRLAHDGLLMAYKHKGFWHPMDTVRDRDTLDKLGCQTLPPWMDFENGQPVLSTDAPTTKLQHA</sequence>
<dbReference type="PATRIC" id="fig|1096930.3.peg.840"/>
<dbReference type="Proteomes" id="UP000015527">
    <property type="component" value="Unassembled WGS sequence"/>
</dbReference>
<dbReference type="SUPFAM" id="SSF53448">
    <property type="entry name" value="Nucleotide-diphospho-sugar transferases"/>
    <property type="match status" value="1"/>
</dbReference>
<accession>T0J9D0</accession>
<dbReference type="PANTHER" id="PTHR47183">
    <property type="entry name" value="GLUCOSE-1-PHOSPHATE CYTIDYLYLTRANSFERASE-RELATED"/>
    <property type="match status" value="1"/>
</dbReference>
<dbReference type="Gene3D" id="3.90.550.10">
    <property type="entry name" value="Spore Coat Polysaccharide Biosynthesis Protein SpsA, Chain A"/>
    <property type="match status" value="1"/>
</dbReference>
<dbReference type="InterPro" id="IPR013446">
    <property type="entry name" value="G1P_cyt_trans-like"/>
</dbReference>
<dbReference type="GO" id="GO:0009243">
    <property type="term" value="P:O antigen biosynthetic process"/>
    <property type="evidence" value="ECO:0007669"/>
    <property type="project" value="InterPro"/>
</dbReference>
<feature type="domain" description="Nucleotidyl transferase" evidence="1">
    <location>
        <begin position="2"/>
        <end position="214"/>
    </location>
</feature>
<organism evidence="2 3">
    <name type="scientific">Novosphingobium lindaniclasticum LE124</name>
    <dbReference type="NCBI Taxonomy" id="1096930"/>
    <lineage>
        <taxon>Bacteria</taxon>
        <taxon>Pseudomonadati</taxon>
        <taxon>Pseudomonadota</taxon>
        <taxon>Alphaproteobacteria</taxon>
        <taxon>Sphingomonadales</taxon>
        <taxon>Sphingomonadaceae</taxon>
        <taxon>Novosphingobium</taxon>
    </lineage>
</organism>
<dbReference type="NCBIfam" id="TIGR02623">
    <property type="entry name" value="G1P_cyt_trans"/>
    <property type="match status" value="1"/>
</dbReference>
<keyword evidence="3" id="KW-1185">Reference proteome</keyword>
<proteinExistence type="predicted"/>
<name>T0J9D0_9SPHN</name>
<protein>
    <recommendedName>
        <fullName evidence="1">Nucleotidyl transferase domain-containing protein</fullName>
    </recommendedName>
</protein>
<comment type="caution">
    <text evidence="2">The sequence shown here is derived from an EMBL/GenBank/DDBJ whole genome shotgun (WGS) entry which is preliminary data.</text>
</comment>
<reference evidence="2 3" key="1">
    <citation type="journal article" date="2013" name="Genome Announc.">
        <title>Genome Sequence of Novosphingobium lindaniclasticum LE124T, Isolated from a Hexachlorocyclohexane Dumpsite.</title>
        <authorList>
            <person name="Saxena A."/>
            <person name="Nayyar N."/>
            <person name="Sangwan N."/>
            <person name="Kumari R."/>
            <person name="Khurana J.P."/>
            <person name="Lal R."/>
        </authorList>
    </citation>
    <scope>NUCLEOTIDE SEQUENCE [LARGE SCALE GENOMIC DNA]</scope>
    <source>
        <strain evidence="2 3">LE124</strain>
    </source>
</reference>
<dbReference type="RefSeq" id="WP_021232818.1">
    <property type="nucleotide sequence ID" value="NZ_ATHL01000038.1"/>
</dbReference>
<dbReference type="eggNOG" id="COG1208">
    <property type="taxonomic scope" value="Bacteria"/>
</dbReference>
<dbReference type="InterPro" id="IPR029044">
    <property type="entry name" value="Nucleotide-diphossugar_trans"/>
</dbReference>
<dbReference type="Pfam" id="PF00483">
    <property type="entry name" value="NTP_transferase"/>
    <property type="match status" value="1"/>
</dbReference>
<evidence type="ECO:0000313" key="2">
    <source>
        <dbReference type="EMBL" id="EQB18529.1"/>
    </source>
</evidence>
<dbReference type="PANTHER" id="PTHR47183:SF1">
    <property type="entry name" value="GLUCOSE-1-PHOSPHATE CYTIDYLYLTRANSFERASE"/>
    <property type="match status" value="1"/>
</dbReference>
<dbReference type="GO" id="GO:0047343">
    <property type="term" value="F:glucose-1-phosphate cytidylyltransferase activity"/>
    <property type="evidence" value="ECO:0007669"/>
    <property type="project" value="InterPro"/>
</dbReference>
<evidence type="ECO:0000313" key="3">
    <source>
        <dbReference type="Proteomes" id="UP000015527"/>
    </source>
</evidence>
<dbReference type="CDD" id="cd02524">
    <property type="entry name" value="G1P_cytidylyltransferase"/>
    <property type="match status" value="1"/>
</dbReference>